<comment type="caution">
    <text evidence="1">The sequence shown here is derived from an EMBL/GenBank/DDBJ whole genome shotgun (WGS) entry which is preliminary data.</text>
</comment>
<reference evidence="1" key="1">
    <citation type="submission" date="2020-11" db="EMBL/GenBank/DDBJ databases">
        <title>Nocardioides cynanchi sp. nov., isolated from soil of rhizosphere of Cynanchum wilfordii.</title>
        <authorList>
            <person name="Lee J.-S."/>
            <person name="Suh M.K."/>
            <person name="Kim J.-S."/>
        </authorList>
    </citation>
    <scope>NUCLEOTIDE SEQUENCE</scope>
    <source>
        <strain evidence="1">KCTC 19276</strain>
    </source>
</reference>
<accession>A0A930YNH0</accession>
<gene>
    <name evidence="1" type="ORF">ISU10_02500</name>
</gene>
<dbReference type="Proteomes" id="UP000660668">
    <property type="component" value="Unassembled WGS sequence"/>
</dbReference>
<dbReference type="RefSeq" id="WP_194694790.1">
    <property type="nucleotide sequence ID" value="NZ_JADKPO010000002.1"/>
</dbReference>
<sequence length="277" mass="30779">MSASRGRPDRRYLAERAAVAEARRRRRAADRIFENVASLDDFAVQCGDEAHDMRDDWAATVRVAHARRELGLDFGEDMDPVYGLTRGRHVPTTYTTVSWARLPGHVLSFPPGEPLPDDLAAKLDEIDSLITVPVDQLDDRLQVFGLDPAQMPHNQPNVAGGNGSTRSTARNTLLAPHVVKLEAALARLVIGPGRGEVARAEVWAKVGQLVGRFCDPEAWFNQGLVNFRALYSLCTEQDGTPFPADELKLLMRYEDLEEVMRCHTDEWRAAEADISGH</sequence>
<evidence type="ECO:0000313" key="2">
    <source>
        <dbReference type="Proteomes" id="UP000660668"/>
    </source>
</evidence>
<protein>
    <submittedName>
        <fullName evidence="1">Uncharacterized protein</fullName>
    </submittedName>
</protein>
<name>A0A930YNH0_9ACTN</name>
<keyword evidence="2" id="KW-1185">Reference proteome</keyword>
<dbReference type="EMBL" id="JADKPO010000002">
    <property type="protein sequence ID" value="MBF4766635.1"/>
    <property type="molecule type" value="Genomic_DNA"/>
</dbReference>
<proteinExistence type="predicted"/>
<organism evidence="1 2">
    <name type="scientific">Nocardioides agariphilus</name>
    <dbReference type="NCBI Taxonomy" id="433664"/>
    <lineage>
        <taxon>Bacteria</taxon>
        <taxon>Bacillati</taxon>
        <taxon>Actinomycetota</taxon>
        <taxon>Actinomycetes</taxon>
        <taxon>Propionibacteriales</taxon>
        <taxon>Nocardioidaceae</taxon>
        <taxon>Nocardioides</taxon>
    </lineage>
</organism>
<evidence type="ECO:0000313" key="1">
    <source>
        <dbReference type="EMBL" id="MBF4766635.1"/>
    </source>
</evidence>
<dbReference type="AlphaFoldDB" id="A0A930YNH0"/>